<proteinExistence type="predicted"/>
<protein>
    <submittedName>
        <fullName evidence="2">Uncharacterized protein</fullName>
    </submittedName>
</protein>
<evidence type="ECO:0000256" key="1">
    <source>
        <dbReference type="SAM" id="MobiDB-lite"/>
    </source>
</evidence>
<dbReference type="Proteomes" id="UP000245764">
    <property type="component" value="Chromosome 3"/>
</dbReference>
<organism evidence="2 3">
    <name type="scientific">Zymoseptoria tritici ST99CH_1E4</name>
    <dbReference type="NCBI Taxonomy" id="1276532"/>
    <lineage>
        <taxon>Eukaryota</taxon>
        <taxon>Fungi</taxon>
        <taxon>Dikarya</taxon>
        <taxon>Ascomycota</taxon>
        <taxon>Pezizomycotina</taxon>
        <taxon>Dothideomycetes</taxon>
        <taxon>Dothideomycetidae</taxon>
        <taxon>Mycosphaerellales</taxon>
        <taxon>Mycosphaerellaceae</taxon>
        <taxon>Zymoseptoria</taxon>
    </lineage>
</organism>
<accession>A0A2H1G6N3</accession>
<feature type="region of interest" description="Disordered" evidence="1">
    <location>
        <begin position="81"/>
        <end position="108"/>
    </location>
</feature>
<evidence type="ECO:0000313" key="2">
    <source>
        <dbReference type="EMBL" id="SMR49227.1"/>
    </source>
</evidence>
<dbReference type="AlphaFoldDB" id="A0A2H1G6N3"/>
<sequence>MHAEGIGATEAGHLVSIGGLRAAQDSRPRARPATEQRAKRLGIMPCLQSGVAQHITTGLADRACSSAASVELKFSPEHATKTWPAGIPPENIHIDSTAPPSRSLRDHHHPFTSSYNLTVVAAAAAIHTTSPQLTHDIQRHASFMTHAITI</sequence>
<name>A0A2H1G6N3_ZYMTR</name>
<evidence type="ECO:0000313" key="3">
    <source>
        <dbReference type="Proteomes" id="UP000245764"/>
    </source>
</evidence>
<dbReference type="EMBL" id="LT854255">
    <property type="protein sequence ID" value="SMR49227.1"/>
    <property type="molecule type" value="Genomic_DNA"/>
</dbReference>
<gene>
    <name evidence="2" type="ORF">ZT1E4_G4619</name>
</gene>
<reference evidence="3" key="1">
    <citation type="submission" date="2017-05" db="EMBL/GenBank/DDBJ databases">
        <authorList>
            <person name="Song R."/>
            <person name="Chenine A.L."/>
            <person name="Ruprecht R.M."/>
        </authorList>
    </citation>
    <scope>NUCLEOTIDE SEQUENCE [LARGE SCALE GENOMIC DNA]</scope>
</reference>